<dbReference type="AlphaFoldDB" id="A0A1E7FKI7"/>
<dbReference type="Proteomes" id="UP000095751">
    <property type="component" value="Unassembled WGS sequence"/>
</dbReference>
<dbReference type="OrthoDB" id="47604at2759"/>
<dbReference type="KEGG" id="fcy:FRACYDRAFT_268391"/>
<dbReference type="EMBL" id="KV784356">
    <property type="protein sequence ID" value="OEU18647.1"/>
    <property type="molecule type" value="Genomic_DNA"/>
</dbReference>
<accession>A0A1E7FKI7</accession>
<evidence type="ECO:0000313" key="2">
    <source>
        <dbReference type="Proteomes" id="UP000095751"/>
    </source>
</evidence>
<evidence type="ECO:0008006" key="3">
    <source>
        <dbReference type="Google" id="ProtNLM"/>
    </source>
</evidence>
<evidence type="ECO:0000313" key="1">
    <source>
        <dbReference type="EMBL" id="OEU18647.1"/>
    </source>
</evidence>
<proteinExistence type="predicted"/>
<keyword evidence="2" id="KW-1185">Reference proteome</keyword>
<sequence>MDQLLTLYAKEKDSDGNTTSYDDEDNNKDEVVVVNPQRQRGRRKIIRTSGILIKDESLLDNLLLALTEWKNGWMNKNNERTAIDAENYMILTSPASWENLGRNKHQKAEAKLNANITIWKLAKQVMESVDEDFAEKYTALAVTHNFIGSPHIDRQNVGPFYGLSLGDFDDGTGGIMVECTARIVAHNNTKNRVAKCDGRYPHWVAPYDNENKQRFSLIFYQTMGASQPLGTSVFNLSDDDDFSCV</sequence>
<dbReference type="InParanoid" id="A0A1E7FKI7"/>
<gene>
    <name evidence="1" type="ORF">FRACYDRAFT_268391</name>
</gene>
<organism evidence="1 2">
    <name type="scientific">Fragilariopsis cylindrus CCMP1102</name>
    <dbReference type="NCBI Taxonomy" id="635003"/>
    <lineage>
        <taxon>Eukaryota</taxon>
        <taxon>Sar</taxon>
        <taxon>Stramenopiles</taxon>
        <taxon>Ochrophyta</taxon>
        <taxon>Bacillariophyta</taxon>
        <taxon>Bacillariophyceae</taxon>
        <taxon>Bacillariophycidae</taxon>
        <taxon>Bacillariales</taxon>
        <taxon>Bacillariaceae</taxon>
        <taxon>Fragilariopsis</taxon>
    </lineage>
</organism>
<protein>
    <recommendedName>
        <fullName evidence="3">Prolyl 4-hydroxylase alpha subunit Fe(2+) 2OG dioxygenase domain-containing protein</fullName>
    </recommendedName>
</protein>
<reference evidence="1 2" key="1">
    <citation type="submission" date="2016-09" db="EMBL/GenBank/DDBJ databases">
        <title>Extensive genetic diversity and differential bi-allelic expression allows diatom success in the polar Southern Ocean.</title>
        <authorList>
            <consortium name="DOE Joint Genome Institute"/>
            <person name="Mock T."/>
            <person name="Otillar R.P."/>
            <person name="Strauss J."/>
            <person name="Dupont C."/>
            <person name="Frickenhaus S."/>
            <person name="Maumus F."/>
            <person name="Mcmullan M."/>
            <person name="Sanges R."/>
            <person name="Schmutz J."/>
            <person name="Toseland A."/>
            <person name="Valas R."/>
            <person name="Veluchamy A."/>
            <person name="Ward B.J."/>
            <person name="Allen A."/>
            <person name="Barry K."/>
            <person name="Falciatore A."/>
            <person name="Ferrante M."/>
            <person name="Fortunato A.E."/>
            <person name="Gloeckner G."/>
            <person name="Gruber A."/>
            <person name="Hipkin R."/>
            <person name="Janech M."/>
            <person name="Kroth P."/>
            <person name="Leese F."/>
            <person name="Lindquist E."/>
            <person name="Lyon B.R."/>
            <person name="Martin J."/>
            <person name="Mayer C."/>
            <person name="Parker M."/>
            <person name="Quesneville H."/>
            <person name="Raymond J."/>
            <person name="Uhlig C."/>
            <person name="Valentin K.U."/>
            <person name="Worden A.Z."/>
            <person name="Armbrust E.V."/>
            <person name="Bowler C."/>
            <person name="Green B."/>
            <person name="Moulton V."/>
            <person name="Van Oosterhout C."/>
            <person name="Grigoriev I."/>
        </authorList>
    </citation>
    <scope>NUCLEOTIDE SEQUENCE [LARGE SCALE GENOMIC DNA]</scope>
    <source>
        <strain evidence="1 2">CCMP1102</strain>
    </source>
</reference>
<name>A0A1E7FKI7_9STRA</name>